<accession>A0A2Z6M5V2</accession>
<sequence length="60" mass="6499">MTTTTKQSSVVITAGNRLTTAAAMKPPIYVKGGSSEPFDFSQTDNCSFPFSLKWIEIPSI</sequence>
<evidence type="ECO:0000313" key="2">
    <source>
        <dbReference type="Proteomes" id="UP000242715"/>
    </source>
</evidence>
<protein>
    <submittedName>
        <fullName evidence="1">Uncharacterized protein</fullName>
    </submittedName>
</protein>
<dbReference type="EMBL" id="DF973361">
    <property type="protein sequence ID" value="GAU27764.1"/>
    <property type="molecule type" value="Genomic_DNA"/>
</dbReference>
<proteinExistence type="predicted"/>
<organism evidence="1 2">
    <name type="scientific">Trifolium subterraneum</name>
    <name type="common">Subterranean clover</name>
    <dbReference type="NCBI Taxonomy" id="3900"/>
    <lineage>
        <taxon>Eukaryota</taxon>
        <taxon>Viridiplantae</taxon>
        <taxon>Streptophyta</taxon>
        <taxon>Embryophyta</taxon>
        <taxon>Tracheophyta</taxon>
        <taxon>Spermatophyta</taxon>
        <taxon>Magnoliopsida</taxon>
        <taxon>eudicotyledons</taxon>
        <taxon>Gunneridae</taxon>
        <taxon>Pentapetalae</taxon>
        <taxon>rosids</taxon>
        <taxon>fabids</taxon>
        <taxon>Fabales</taxon>
        <taxon>Fabaceae</taxon>
        <taxon>Papilionoideae</taxon>
        <taxon>50 kb inversion clade</taxon>
        <taxon>NPAAA clade</taxon>
        <taxon>Hologalegina</taxon>
        <taxon>IRL clade</taxon>
        <taxon>Trifolieae</taxon>
        <taxon>Trifolium</taxon>
    </lineage>
</organism>
<dbReference type="Proteomes" id="UP000242715">
    <property type="component" value="Unassembled WGS sequence"/>
</dbReference>
<gene>
    <name evidence="1" type="ORF">TSUD_215750</name>
</gene>
<evidence type="ECO:0000313" key="1">
    <source>
        <dbReference type="EMBL" id="GAU27764.1"/>
    </source>
</evidence>
<keyword evidence="2" id="KW-1185">Reference proteome</keyword>
<name>A0A2Z6M5V2_TRISU</name>
<reference evidence="2" key="1">
    <citation type="journal article" date="2017" name="Front. Plant Sci.">
        <title>Climate Clever Clovers: New Paradigm to Reduce the Environmental Footprint of Ruminants by Breeding Low Methanogenic Forages Utilizing Haplotype Variation.</title>
        <authorList>
            <person name="Kaur P."/>
            <person name="Appels R."/>
            <person name="Bayer P.E."/>
            <person name="Keeble-Gagnere G."/>
            <person name="Wang J."/>
            <person name="Hirakawa H."/>
            <person name="Shirasawa K."/>
            <person name="Vercoe P."/>
            <person name="Stefanova K."/>
            <person name="Durmic Z."/>
            <person name="Nichols P."/>
            <person name="Revell C."/>
            <person name="Isobe S.N."/>
            <person name="Edwards D."/>
            <person name="Erskine W."/>
        </authorList>
    </citation>
    <scope>NUCLEOTIDE SEQUENCE [LARGE SCALE GENOMIC DNA]</scope>
    <source>
        <strain evidence="2">cv. Daliak</strain>
    </source>
</reference>
<dbReference type="AlphaFoldDB" id="A0A2Z6M5V2"/>